<dbReference type="AlphaFoldDB" id="A0A8J2WEP3"/>
<organism evidence="1 2">
    <name type="scientific">Daphnia galeata</name>
    <dbReference type="NCBI Taxonomy" id="27404"/>
    <lineage>
        <taxon>Eukaryota</taxon>
        <taxon>Metazoa</taxon>
        <taxon>Ecdysozoa</taxon>
        <taxon>Arthropoda</taxon>
        <taxon>Crustacea</taxon>
        <taxon>Branchiopoda</taxon>
        <taxon>Diplostraca</taxon>
        <taxon>Cladocera</taxon>
        <taxon>Anomopoda</taxon>
        <taxon>Daphniidae</taxon>
        <taxon>Daphnia</taxon>
    </lineage>
</organism>
<reference evidence="1" key="1">
    <citation type="submission" date="2021-11" db="EMBL/GenBank/DDBJ databases">
        <authorList>
            <person name="Schell T."/>
        </authorList>
    </citation>
    <scope>NUCLEOTIDE SEQUENCE</scope>
    <source>
        <strain evidence="1">M5</strain>
    </source>
</reference>
<sequence>MAATKVNLDKVCTLNAAFFGEILITSNVGYVENRDWSAVKRNPMRIARSIDDFPARLRSSFTRHKKRKKNVREIREEEEEIIYPKRCTALEEKKECGDRFN</sequence>
<dbReference type="EMBL" id="CAKKLH010000068">
    <property type="protein sequence ID" value="CAH0101792.1"/>
    <property type="molecule type" value="Genomic_DNA"/>
</dbReference>
<evidence type="ECO:0000313" key="1">
    <source>
        <dbReference type="EMBL" id="CAH0101792.1"/>
    </source>
</evidence>
<name>A0A8J2WEP3_9CRUS</name>
<evidence type="ECO:0000313" key="2">
    <source>
        <dbReference type="Proteomes" id="UP000789390"/>
    </source>
</evidence>
<comment type="caution">
    <text evidence="1">The sequence shown here is derived from an EMBL/GenBank/DDBJ whole genome shotgun (WGS) entry which is preliminary data.</text>
</comment>
<protein>
    <submittedName>
        <fullName evidence="1">Uncharacterized protein</fullName>
    </submittedName>
</protein>
<keyword evidence="2" id="KW-1185">Reference proteome</keyword>
<accession>A0A8J2WEP3</accession>
<proteinExistence type="predicted"/>
<dbReference type="Proteomes" id="UP000789390">
    <property type="component" value="Unassembled WGS sequence"/>
</dbReference>
<gene>
    <name evidence="1" type="ORF">DGAL_LOCUS4143</name>
</gene>